<dbReference type="AlphaFoldDB" id="A0A6G1GDJ6"/>
<name>A0A6G1GDJ6_9PEZI</name>
<dbReference type="Proteomes" id="UP000504638">
    <property type="component" value="Unplaced"/>
</dbReference>
<reference evidence="4" key="2">
    <citation type="submission" date="2020-04" db="EMBL/GenBank/DDBJ databases">
        <authorList>
            <consortium name="NCBI Genome Project"/>
        </authorList>
    </citation>
    <scope>NUCLEOTIDE SEQUENCE</scope>
    <source>
        <strain evidence="4">CBS 781.70</strain>
    </source>
</reference>
<keyword evidence="1" id="KW-1133">Transmembrane helix</keyword>
<reference evidence="4" key="3">
    <citation type="submission" date="2025-04" db="UniProtKB">
        <authorList>
            <consortium name="RefSeq"/>
        </authorList>
    </citation>
    <scope>IDENTIFICATION</scope>
    <source>
        <strain evidence="4">CBS 781.70</strain>
    </source>
</reference>
<feature type="transmembrane region" description="Helical" evidence="1">
    <location>
        <begin position="35"/>
        <end position="52"/>
    </location>
</feature>
<evidence type="ECO:0000256" key="1">
    <source>
        <dbReference type="SAM" id="Phobius"/>
    </source>
</evidence>
<organism evidence="2">
    <name type="scientific">Eremomyces bilateralis CBS 781.70</name>
    <dbReference type="NCBI Taxonomy" id="1392243"/>
    <lineage>
        <taxon>Eukaryota</taxon>
        <taxon>Fungi</taxon>
        <taxon>Dikarya</taxon>
        <taxon>Ascomycota</taxon>
        <taxon>Pezizomycotina</taxon>
        <taxon>Dothideomycetes</taxon>
        <taxon>Dothideomycetes incertae sedis</taxon>
        <taxon>Eremomycetales</taxon>
        <taxon>Eremomycetaceae</taxon>
        <taxon>Eremomyces</taxon>
    </lineage>
</organism>
<keyword evidence="1" id="KW-0812">Transmembrane</keyword>
<evidence type="ECO:0000313" key="3">
    <source>
        <dbReference type="Proteomes" id="UP000504638"/>
    </source>
</evidence>
<keyword evidence="3" id="KW-1185">Reference proteome</keyword>
<gene>
    <name evidence="2 4" type="ORF">P152DRAFT_454413</name>
</gene>
<protein>
    <submittedName>
        <fullName evidence="2 4">Uncharacterized protein</fullName>
    </submittedName>
</protein>
<dbReference type="GeneID" id="54419158"/>
<dbReference type="EMBL" id="ML975150">
    <property type="protein sequence ID" value="KAF1816167.1"/>
    <property type="molecule type" value="Genomic_DNA"/>
</dbReference>
<sequence>MSGTSNYWQTANYLSYEKTGLPVKGTLQFLVWMRLMYWSVWMILLPHAGTAIRPTRRSARLCATIRSPSLSGEHMLVHHLDRSDLFPIR</sequence>
<keyword evidence="1" id="KW-0472">Membrane</keyword>
<evidence type="ECO:0000313" key="2">
    <source>
        <dbReference type="EMBL" id="KAF1816167.1"/>
    </source>
</evidence>
<accession>A0A6G1GDJ6</accession>
<dbReference type="RefSeq" id="XP_033537798.1">
    <property type="nucleotide sequence ID" value="XM_033678588.1"/>
</dbReference>
<reference evidence="2 4" key="1">
    <citation type="submission" date="2020-01" db="EMBL/GenBank/DDBJ databases">
        <authorList>
            <consortium name="DOE Joint Genome Institute"/>
            <person name="Haridas S."/>
            <person name="Albert R."/>
            <person name="Binder M."/>
            <person name="Bloem J."/>
            <person name="Labutti K."/>
            <person name="Salamov A."/>
            <person name="Andreopoulos B."/>
            <person name="Baker S.E."/>
            <person name="Barry K."/>
            <person name="Bills G."/>
            <person name="Bluhm B.H."/>
            <person name="Cannon C."/>
            <person name="Castanera R."/>
            <person name="Culley D.E."/>
            <person name="Daum C."/>
            <person name="Ezra D."/>
            <person name="Gonzalez J.B."/>
            <person name="Henrissat B."/>
            <person name="Kuo A."/>
            <person name="Liang C."/>
            <person name="Lipzen A."/>
            <person name="Lutzoni F."/>
            <person name="Magnuson J."/>
            <person name="Mondo S."/>
            <person name="Nolan M."/>
            <person name="Ohm R."/>
            <person name="Pangilinan J."/>
            <person name="Park H.-J."/>
            <person name="Ramirez L."/>
            <person name="Alfaro M."/>
            <person name="Sun H."/>
            <person name="Tritt A."/>
            <person name="Yoshinaga Y."/>
            <person name="Zwiers L.-H."/>
            <person name="Turgeon B.G."/>
            <person name="Goodwin S.B."/>
            <person name="Spatafora J.W."/>
            <person name="Crous P.W."/>
            <person name="Grigoriev I.V."/>
        </authorList>
    </citation>
    <scope>NUCLEOTIDE SEQUENCE</scope>
    <source>
        <strain evidence="2 4">CBS 781.70</strain>
    </source>
</reference>
<proteinExistence type="predicted"/>
<evidence type="ECO:0000313" key="4">
    <source>
        <dbReference type="RefSeq" id="XP_033537798.1"/>
    </source>
</evidence>